<dbReference type="PANTHER" id="PTHR40082:SF1">
    <property type="entry name" value="BLR5956 PROTEIN"/>
    <property type="match status" value="1"/>
</dbReference>
<keyword evidence="3" id="KW-1185">Reference proteome</keyword>
<reference evidence="3" key="1">
    <citation type="submission" date="2018-01" db="EMBL/GenBank/DDBJ databases">
        <authorList>
            <person name="Kerou L M."/>
        </authorList>
    </citation>
    <scope>NUCLEOTIDE SEQUENCE [LARGE SCALE GENOMIC DNA]</scope>
    <source>
        <strain evidence="3">SCU2</strain>
    </source>
</reference>
<dbReference type="GO" id="GO:0004852">
    <property type="term" value="F:uroporphyrinogen-III synthase activity"/>
    <property type="evidence" value="ECO:0007669"/>
    <property type="project" value="UniProtKB-EC"/>
</dbReference>
<proteinExistence type="predicted"/>
<gene>
    <name evidence="2" type="ORF">NCAV_0223</name>
</gene>
<accession>A0A2K5AP52</accession>
<dbReference type="Gene3D" id="3.40.50.10090">
    <property type="match status" value="2"/>
</dbReference>
<organism evidence="2 3">
    <name type="scientific">Candidatus Nitrosocaldus cavascurensis</name>
    <dbReference type="NCBI Taxonomy" id="2058097"/>
    <lineage>
        <taxon>Archaea</taxon>
        <taxon>Nitrososphaerota</taxon>
        <taxon>Nitrososphaeria</taxon>
        <taxon>Candidatus Nitrosocaldales</taxon>
        <taxon>Candidatus Nitrosocaldaceae</taxon>
        <taxon>Candidatus Nitrosocaldus</taxon>
    </lineage>
</organism>
<dbReference type="PANTHER" id="PTHR40082">
    <property type="entry name" value="BLR5956 PROTEIN"/>
    <property type="match status" value="1"/>
</dbReference>
<dbReference type="InterPro" id="IPR039793">
    <property type="entry name" value="UROS/Hem4"/>
</dbReference>
<dbReference type="CDD" id="cd06578">
    <property type="entry name" value="HemD"/>
    <property type="match status" value="1"/>
</dbReference>
<name>A0A2K5AP52_9ARCH</name>
<dbReference type="GO" id="GO:0032259">
    <property type="term" value="P:methylation"/>
    <property type="evidence" value="ECO:0007669"/>
    <property type="project" value="UniProtKB-KW"/>
</dbReference>
<feature type="domain" description="Tetrapyrrole biosynthesis uroporphyrinogen III synthase" evidence="1">
    <location>
        <begin position="31"/>
        <end position="270"/>
    </location>
</feature>
<dbReference type="RefSeq" id="WP_103287753.1">
    <property type="nucleotide sequence ID" value="NZ_LT981265.1"/>
</dbReference>
<sequence>MQKIILLTRDRIEVREGEESNASSSNKIKSIIAELEGKGFNLMLHKTIDVVRDEEKVINALKRFISSEYDFIVFMSVSAVRFIIDAIHASGLEPSILNDRCYVIAVGPSTRDELVKSGVRVDLIPPRYSSYGLIELFRSIKDDPRHGGKVRVFIPRSREASTLLADALTSLGFRVDEEHIYRVVPSRHDGWKKVAEYIANGSLHHIIFTSSSSVNAFFTIINEYSKDDAVDAILKNGTRIVAIGPLTADTLRAYGLNPYVADEHTVQGTLELLLKIVEDVEDNP</sequence>
<dbReference type="EMBL" id="LT981265">
    <property type="protein sequence ID" value="SPC33421.1"/>
    <property type="molecule type" value="Genomic_DNA"/>
</dbReference>
<dbReference type="Pfam" id="PF02602">
    <property type="entry name" value="HEM4"/>
    <property type="match status" value="1"/>
</dbReference>
<keyword evidence="2" id="KW-0489">Methyltransferase</keyword>
<dbReference type="GeneID" id="41594324"/>
<evidence type="ECO:0000313" key="2">
    <source>
        <dbReference type="EMBL" id="SPC33421.1"/>
    </source>
</evidence>
<dbReference type="InterPro" id="IPR036108">
    <property type="entry name" value="4pyrrol_syn_uPrphyn_synt_sf"/>
</dbReference>
<evidence type="ECO:0000259" key="1">
    <source>
        <dbReference type="Pfam" id="PF02602"/>
    </source>
</evidence>
<dbReference type="EC" id="2.1.1.107" evidence="2"/>
<dbReference type="GO" id="GO:0004851">
    <property type="term" value="F:uroporphyrin-III C-methyltransferase activity"/>
    <property type="evidence" value="ECO:0007669"/>
    <property type="project" value="UniProtKB-EC"/>
</dbReference>
<evidence type="ECO:0000313" key="3">
    <source>
        <dbReference type="Proteomes" id="UP000236248"/>
    </source>
</evidence>
<protein>
    <submittedName>
        <fullName evidence="2">Putative Uroporphyrinogen-III synthase/methyltransferase</fullName>
        <ecNumber evidence="2">2.1.1.107</ecNumber>
        <ecNumber evidence="2">4.2.1.75</ecNumber>
    </submittedName>
</protein>
<dbReference type="GO" id="GO:0006780">
    <property type="term" value="P:uroporphyrinogen III biosynthetic process"/>
    <property type="evidence" value="ECO:0007669"/>
    <property type="project" value="InterPro"/>
</dbReference>
<keyword evidence="2" id="KW-0808">Transferase</keyword>
<dbReference type="Proteomes" id="UP000236248">
    <property type="component" value="Chromosome NCAV"/>
</dbReference>
<dbReference type="EC" id="4.2.1.75" evidence="2"/>
<keyword evidence="2" id="KW-0456">Lyase</keyword>
<dbReference type="SUPFAM" id="SSF69618">
    <property type="entry name" value="HemD-like"/>
    <property type="match status" value="1"/>
</dbReference>
<dbReference type="KEGG" id="ncv:NCAV_0223"/>
<dbReference type="AlphaFoldDB" id="A0A2K5AP52"/>
<dbReference type="InterPro" id="IPR003754">
    <property type="entry name" value="4pyrrol_synth_uPrphyn_synth"/>
</dbReference>